<keyword evidence="1" id="KW-0472">Membrane</keyword>
<reference evidence="2 3" key="1">
    <citation type="submission" date="2021-06" db="EMBL/GenBank/DDBJ databases">
        <title>Caerostris extrusa draft genome.</title>
        <authorList>
            <person name="Kono N."/>
            <person name="Arakawa K."/>
        </authorList>
    </citation>
    <scope>NUCLEOTIDE SEQUENCE [LARGE SCALE GENOMIC DNA]</scope>
</reference>
<organism evidence="2 3">
    <name type="scientific">Caerostris extrusa</name>
    <name type="common">Bark spider</name>
    <name type="synonym">Caerostris bankana</name>
    <dbReference type="NCBI Taxonomy" id="172846"/>
    <lineage>
        <taxon>Eukaryota</taxon>
        <taxon>Metazoa</taxon>
        <taxon>Ecdysozoa</taxon>
        <taxon>Arthropoda</taxon>
        <taxon>Chelicerata</taxon>
        <taxon>Arachnida</taxon>
        <taxon>Araneae</taxon>
        <taxon>Araneomorphae</taxon>
        <taxon>Entelegynae</taxon>
        <taxon>Araneoidea</taxon>
        <taxon>Araneidae</taxon>
        <taxon>Caerostris</taxon>
    </lineage>
</organism>
<feature type="transmembrane region" description="Helical" evidence="1">
    <location>
        <begin position="73"/>
        <end position="93"/>
    </location>
</feature>
<comment type="caution">
    <text evidence="2">The sequence shown here is derived from an EMBL/GenBank/DDBJ whole genome shotgun (WGS) entry which is preliminary data.</text>
</comment>
<dbReference type="EMBL" id="BPLR01018516">
    <property type="protein sequence ID" value="GIZ00188.1"/>
    <property type="molecule type" value="Genomic_DNA"/>
</dbReference>
<dbReference type="Proteomes" id="UP001054945">
    <property type="component" value="Unassembled WGS sequence"/>
</dbReference>
<protein>
    <submittedName>
        <fullName evidence="2">Uncharacterized protein</fullName>
    </submittedName>
</protein>
<keyword evidence="3" id="KW-1185">Reference proteome</keyword>
<name>A0AAV4XZB4_CAEEX</name>
<evidence type="ECO:0000313" key="3">
    <source>
        <dbReference type="Proteomes" id="UP001054945"/>
    </source>
</evidence>
<proteinExistence type="predicted"/>
<keyword evidence="1" id="KW-0812">Transmembrane</keyword>
<sequence length="163" mass="19063">MFILPFLLWDFANSELRENKAELENSFRGNVTKTFIRTPLTYRPIGGRRMPVESIRMARNSSYSGNQDGYLEVQFLFLLPWIFYFLYLLKVLCARVCRLNTIKNWVCAKVENYYFFGFNGTFYTGFLALTRAYHVSSLHGIHSFDSHSKYCTDSIERAKPDGC</sequence>
<evidence type="ECO:0000313" key="2">
    <source>
        <dbReference type="EMBL" id="GIZ00188.1"/>
    </source>
</evidence>
<accession>A0AAV4XZB4</accession>
<dbReference type="AlphaFoldDB" id="A0AAV4XZB4"/>
<keyword evidence="1" id="KW-1133">Transmembrane helix</keyword>
<evidence type="ECO:0000256" key="1">
    <source>
        <dbReference type="SAM" id="Phobius"/>
    </source>
</evidence>
<gene>
    <name evidence="2" type="ORF">CEXT_281371</name>
</gene>